<dbReference type="EMBL" id="OU466860">
    <property type="protein sequence ID" value="CAH2059456.1"/>
    <property type="molecule type" value="Genomic_DNA"/>
</dbReference>
<dbReference type="InterPro" id="IPR011989">
    <property type="entry name" value="ARM-like"/>
</dbReference>
<keyword evidence="10" id="KW-1185">Reference proteome</keyword>
<dbReference type="Pfam" id="PF25598">
    <property type="entry name" value="ARM_PUB"/>
    <property type="match status" value="1"/>
</dbReference>
<dbReference type="InterPro" id="IPR003613">
    <property type="entry name" value="Ubox_domain"/>
</dbReference>
<feature type="repeat" description="ARM" evidence="7">
    <location>
        <begin position="430"/>
        <end position="472"/>
    </location>
</feature>
<dbReference type="FunFam" id="3.30.40.10:FF:000442">
    <property type="entry name" value="RING-type E3 ubiquitin transferase"/>
    <property type="match status" value="1"/>
</dbReference>
<dbReference type="InterPro" id="IPR013083">
    <property type="entry name" value="Znf_RING/FYVE/PHD"/>
</dbReference>
<evidence type="ECO:0000256" key="6">
    <source>
        <dbReference type="ARBA" id="ARBA00022786"/>
    </source>
</evidence>
<keyword evidence="5" id="KW-0677">Repeat</keyword>
<keyword evidence="6" id="KW-0833">Ubl conjugation pathway</keyword>
<dbReference type="EC" id="2.3.2.27" evidence="3"/>
<evidence type="ECO:0000256" key="5">
    <source>
        <dbReference type="ARBA" id="ARBA00022737"/>
    </source>
</evidence>
<reference evidence="9 10" key="1">
    <citation type="submission" date="2022-03" db="EMBL/GenBank/DDBJ databases">
        <authorList>
            <person name="Nunn A."/>
            <person name="Chopra R."/>
            <person name="Nunn A."/>
            <person name="Contreras Garrido A."/>
        </authorList>
    </citation>
    <scope>NUCLEOTIDE SEQUENCE [LARGE SCALE GENOMIC DNA]</scope>
</reference>
<dbReference type="GO" id="GO:0016567">
    <property type="term" value="P:protein ubiquitination"/>
    <property type="evidence" value="ECO:0007669"/>
    <property type="project" value="InterPro"/>
</dbReference>
<dbReference type="Pfam" id="PF04564">
    <property type="entry name" value="U-box"/>
    <property type="match status" value="1"/>
</dbReference>
<dbReference type="InterPro" id="IPR057623">
    <property type="entry name" value="PUB12-19-like_N"/>
</dbReference>
<evidence type="ECO:0000313" key="10">
    <source>
        <dbReference type="Proteomes" id="UP000836841"/>
    </source>
</evidence>
<dbReference type="Gene3D" id="3.30.40.10">
    <property type="entry name" value="Zinc/RING finger domain, C3HC4 (zinc finger)"/>
    <property type="match status" value="1"/>
</dbReference>
<dbReference type="GO" id="GO:0061630">
    <property type="term" value="F:ubiquitin protein ligase activity"/>
    <property type="evidence" value="ECO:0007669"/>
    <property type="project" value="UniProtKB-EC"/>
</dbReference>
<proteinExistence type="predicted"/>
<evidence type="ECO:0000256" key="4">
    <source>
        <dbReference type="ARBA" id="ARBA00022679"/>
    </source>
</evidence>
<dbReference type="PROSITE" id="PS51698">
    <property type="entry name" value="U_BOX"/>
    <property type="match status" value="1"/>
</dbReference>
<protein>
    <recommendedName>
        <fullName evidence="3">RING-type E3 ubiquitin transferase</fullName>
        <ecNumber evidence="3">2.3.2.27</ecNumber>
    </recommendedName>
</protein>
<dbReference type="AlphaFoldDB" id="A0AAU9SA85"/>
<gene>
    <name evidence="9" type="ORF">TAV2_LOCUS12334</name>
</gene>
<dbReference type="SMART" id="SM00185">
    <property type="entry name" value="ARM"/>
    <property type="match status" value="3"/>
</dbReference>
<evidence type="ECO:0000313" key="9">
    <source>
        <dbReference type="EMBL" id="CAH2059456.1"/>
    </source>
</evidence>
<dbReference type="Pfam" id="PF25368">
    <property type="entry name" value="PUB10_N"/>
    <property type="match status" value="1"/>
</dbReference>
<keyword evidence="4" id="KW-0808">Transferase</keyword>
<evidence type="ECO:0000256" key="3">
    <source>
        <dbReference type="ARBA" id="ARBA00012483"/>
    </source>
</evidence>
<dbReference type="SMART" id="SM00504">
    <property type="entry name" value="Ubox"/>
    <property type="match status" value="1"/>
</dbReference>
<organism evidence="9 10">
    <name type="scientific">Thlaspi arvense</name>
    <name type="common">Field penny-cress</name>
    <dbReference type="NCBI Taxonomy" id="13288"/>
    <lineage>
        <taxon>Eukaryota</taxon>
        <taxon>Viridiplantae</taxon>
        <taxon>Streptophyta</taxon>
        <taxon>Embryophyta</taxon>
        <taxon>Tracheophyta</taxon>
        <taxon>Spermatophyta</taxon>
        <taxon>Magnoliopsida</taxon>
        <taxon>eudicotyledons</taxon>
        <taxon>Gunneridae</taxon>
        <taxon>Pentapetalae</taxon>
        <taxon>rosids</taxon>
        <taxon>malvids</taxon>
        <taxon>Brassicales</taxon>
        <taxon>Brassicaceae</taxon>
        <taxon>Thlaspideae</taxon>
        <taxon>Thlaspi</taxon>
    </lineage>
</organism>
<name>A0AAU9SA85_THLAR</name>
<evidence type="ECO:0000256" key="7">
    <source>
        <dbReference type="PROSITE-ProRule" id="PRU00259"/>
    </source>
</evidence>
<dbReference type="Proteomes" id="UP000836841">
    <property type="component" value="Chromosome 4"/>
</dbReference>
<dbReference type="InterPro" id="IPR058678">
    <property type="entry name" value="ARM_PUB"/>
</dbReference>
<evidence type="ECO:0000256" key="2">
    <source>
        <dbReference type="ARBA" id="ARBA00004906"/>
    </source>
</evidence>
<dbReference type="CDD" id="cd16664">
    <property type="entry name" value="RING-Ubox_PUB"/>
    <property type="match status" value="1"/>
</dbReference>
<accession>A0AAU9SA85</accession>
<dbReference type="SUPFAM" id="SSF48371">
    <property type="entry name" value="ARM repeat"/>
    <property type="match status" value="1"/>
</dbReference>
<dbReference type="InterPro" id="IPR045210">
    <property type="entry name" value="RING-Ubox_PUB"/>
</dbReference>
<evidence type="ECO:0000256" key="1">
    <source>
        <dbReference type="ARBA" id="ARBA00000900"/>
    </source>
</evidence>
<dbReference type="InterPro" id="IPR000225">
    <property type="entry name" value="Armadillo"/>
</dbReference>
<dbReference type="Gene3D" id="1.25.10.10">
    <property type="entry name" value="Leucine-rich Repeat Variant"/>
    <property type="match status" value="1"/>
</dbReference>
<feature type="domain" description="U-box" evidence="8">
    <location>
        <begin position="289"/>
        <end position="363"/>
    </location>
</feature>
<comment type="catalytic activity">
    <reaction evidence="1">
        <text>S-ubiquitinyl-[E2 ubiquitin-conjugating enzyme]-L-cysteine + [acceptor protein]-L-lysine = [E2 ubiquitin-conjugating enzyme]-L-cysteine + N(6)-ubiquitinyl-[acceptor protein]-L-lysine.</text>
        <dbReference type="EC" id="2.3.2.27"/>
    </reaction>
</comment>
<dbReference type="InterPro" id="IPR016024">
    <property type="entry name" value="ARM-type_fold"/>
</dbReference>
<dbReference type="PANTHER" id="PTHR23315">
    <property type="entry name" value="U BOX DOMAIN-CONTAINING"/>
    <property type="match status" value="1"/>
</dbReference>
<dbReference type="SUPFAM" id="SSF57850">
    <property type="entry name" value="RING/U-box"/>
    <property type="match status" value="1"/>
</dbReference>
<evidence type="ECO:0000259" key="8">
    <source>
        <dbReference type="PROSITE" id="PS51698"/>
    </source>
</evidence>
<dbReference type="PANTHER" id="PTHR23315:SF290">
    <property type="entry name" value="RING-TYPE E3 UBIQUITIN TRANSFERASE"/>
    <property type="match status" value="1"/>
</dbReference>
<comment type="pathway">
    <text evidence="2">Protein modification; protein ubiquitination.</text>
</comment>
<dbReference type="PROSITE" id="PS50176">
    <property type="entry name" value="ARM_REPEAT"/>
    <property type="match status" value="1"/>
</dbReference>
<sequence length="667" mass="73965">MATVSLRRRKLPSLEAFLAPVDLTGVPLVGTLASISAEIVSLFIGARFSFQRRNSRSLIRKVEVLAVFFRYLADSGYDSNPGSVSSTAVLCFKELYLLLHHSKFLLRYCARSSKLWLLLQSSSLSCVFHDLSRDYSTLLDVFPVDRLGLSDDVREQFELLHKQSRLFVDDDDNDEKTLRDRLYSFLDGFENRRIPNPEELRYFFVDKLGIRDPKSCSAEIEFLEGEMSNHDRDLEEPTRSVVNGSVDIIRYAMFSLFRIEDESEWRFEYPKKQRKCFIAQEIEETFTTTAQDDFICSISLSLMKDPVIVSTGQSYDRSSIARWIEGGRCTCPKTGQKLVDSCLVPNLALRNMIRDWSEATGVSHETPKESLASLLHLQKRASMEANKATISILIQNLADGSELAQTVAAGEILLLTRTVIETRTLIAEAGAIPHLRRLLKSENAVLQEKSVTSIFNLSVEEKNRSRIMEENDCLESIVSVIDSGLTMKARENAAATVYVLSRVDGGYKRMIPEGCFESLASLLRNGTTRGKKDAANALYSIWLHPDNCSLMVNSGGVSALVGALADEEAVAEKAAAVLAVVANQSFGAESIGREESAVAGLMELMRCGTPRGQEKAIATLLQLCTIGGEVVAEKVVRAPGLAGLTQKLLLTGTERAKRRAVSLSRVL</sequence>